<comment type="caution">
    <text evidence="5">The sequence shown here is derived from an EMBL/GenBank/DDBJ whole genome shotgun (WGS) entry which is preliminary data.</text>
</comment>
<dbReference type="Proteomes" id="UP000054977">
    <property type="component" value="Unassembled WGS sequence"/>
</dbReference>
<dbReference type="OrthoDB" id="9794387at2"/>
<dbReference type="PANTHER" id="PTHR44085">
    <property type="entry name" value="SEPIAPTERIN REDUCTASE"/>
    <property type="match status" value="1"/>
</dbReference>
<dbReference type="EMBL" id="FCNW02000022">
    <property type="protein sequence ID" value="SAL48823.1"/>
    <property type="molecule type" value="Genomic_DNA"/>
</dbReference>
<dbReference type="InterPro" id="IPR002347">
    <property type="entry name" value="SDR_fam"/>
</dbReference>
<dbReference type="PRINTS" id="PR00081">
    <property type="entry name" value="GDHRDH"/>
</dbReference>
<reference evidence="5" key="1">
    <citation type="submission" date="2016-01" db="EMBL/GenBank/DDBJ databases">
        <authorList>
            <person name="Peeters C."/>
        </authorList>
    </citation>
    <scope>NUCLEOTIDE SEQUENCE [LARGE SCALE GENOMIC DNA]</scope>
    <source>
        <strain evidence="5">LMG 22934</strain>
    </source>
</reference>
<evidence type="ECO:0000313" key="6">
    <source>
        <dbReference type="Proteomes" id="UP000054977"/>
    </source>
</evidence>
<dbReference type="SUPFAM" id="SSF51735">
    <property type="entry name" value="NAD(P)-binding Rossmann-fold domains"/>
    <property type="match status" value="1"/>
</dbReference>
<comment type="subcellular location">
    <subcellularLocation>
        <location evidence="1">Cytoplasm</location>
    </subcellularLocation>
</comment>
<dbReference type="InterPro" id="IPR036291">
    <property type="entry name" value="NAD(P)-bd_dom_sf"/>
</dbReference>
<evidence type="ECO:0000256" key="4">
    <source>
        <dbReference type="ARBA" id="ARBA00023002"/>
    </source>
</evidence>
<dbReference type="NCBIfam" id="NF005436">
    <property type="entry name" value="PRK07023.1"/>
    <property type="match status" value="1"/>
</dbReference>
<evidence type="ECO:0000313" key="5">
    <source>
        <dbReference type="EMBL" id="SAL48823.1"/>
    </source>
</evidence>
<dbReference type="STRING" id="326474.AWB65_03917"/>
<gene>
    <name evidence="5" type="ORF">AWB65_03917</name>
</gene>
<sequence>MDISTTKAIVTGHTRGLGEAIADALLTRGIGVLAIARTKNAALAARHPGKLDEVELDLADLARVEYWLAGDALQRFVAGAQTVLLINNAGMLQPVGTLEQQDAGAIARAVSLNVAAPLMFASAFAAASAAARDRRIVHVSSGAARNAYPGWSIYCATKAALDHHARAVALDGNRALSIASVAPGVVDTDMQGEIRATGLERFPLREKFDTLKRDGLLATPAQAAEKLVDYALSETFGAAPVVDVRELP</sequence>
<keyword evidence="4" id="KW-0560">Oxidoreductase</keyword>
<dbReference type="AlphaFoldDB" id="A0A158HXM8"/>
<dbReference type="GO" id="GO:0006729">
    <property type="term" value="P:tetrahydrobiopterin biosynthetic process"/>
    <property type="evidence" value="ECO:0007669"/>
    <property type="project" value="TreeGrafter"/>
</dbReference>
<dbReference type="GO" id="GO:0005737">
    <property type="term" value="C:cytoplasm"/>
    <property type="evidence" value="ECO:0007669"/>
    <property type="project" value="UniProtKB-SubCell"/>
</dbReference>
<name>A0A158HXM8_9BURK</name>
<dbReference type="PANTHER" id="PTHR44085:SF2">
    <property type="entry name" value="SEPIAPTERIN REDUCTASE"/>
    <property type="match status" value="1"/>
</dbReference>
<dbReference type="InterPro" id="IPR051721">
    <property type="entry name" value="Biopterin_syn/organic_redct"/>
</dbReference>
<dbReference type="GO" id="GO:0004757">
    <property type="term" value="F:sepiapterin reductase (NADP+) activity"/>
    <property type="evidence" value="ECO:0007669"/>
    <property type="project" value="TreeGrafter"/>
</dbReference>
<keyword evidence="2" id="KW-0963">Cytoplasm</keyword>
<accession>A0A158HXM8</accession>
<dbReference type="RefSeq" id="WP_087668718.1">
    <property type="nucleotide sequence ID" value="NZ_FCNW02000022.1"/>
</dbReference>
<proteinExistence type="predicted"/>
<evidence type="ECO:0000256" key="3">
    <source>
        <dbReference type="ARBA" id="ARBA00022857"/>
    </source>
</evidence>
<dbReference type="Gene3D" id="3.40.50.720">
    <property type="entry name" value="NAD(P)-binding Rossmann-like Domain"/>
    <property type="match status" value="1"/>
</dbReference>
<evidence type="ECO:0000256" key="1">
    <source>
        <dbReference type="ARBA" id="ARBA00004496"/>
    </source>
</evidence>
<organism evidence="5 6">
    <name type="scientific">Caballeronia humi</name>
    <dbReference type="NCBI Taxonomy" id="326474"/>
    <lineage>
        <taxon>Bacteria</taxon>
        <taxon>Pseudomonadati</taxon>
        <taxon>Pseudomonadota</taxon>
        <taxon>Betaproteobacteria</taxon>
        <taxon>Burkholderiales</taxon>
        <taxon>Burkholderiaceae</taxon>
        <taxon>Caballeronia</taxon>
    </lineage>
</organism>
<evidence type="ECO:0000256" key="2">
    <source>
        <dbReference type="ARBA" id="ARBA00022490"/>
    </source>
</evidence>
<protein>
    <submittedName>
        <fullName evidence="5">Short chain dehydrogenase</fullName>
    </submittedName>
</protein>
<keyword evidence="3" id="KW-0521">NADP</keyword>
<dbReference type="Pfam" id="PF00106">
    <property type="entry name" value="adh_short"/>
    <property type="match status" value="1"/>
</dbReference>
<keyword evidence="6" id="KW-1185">Reference proteome</keyword>